<organism evidence="1 2">
    <name type="scientific">Papilio xuthus</name>
    <name type="common">Asian swallowtail butterfly</name>
    <dbReference type="NCBI Taxonomy" id="66420"/>
    <lineage>
        <taxon>Eukaryota</taxon>
        <taxon>Metazoa</taxon>
        <taxon>Ecdysozoa</taxon>
        <taxon>Arthropoda</taxon>
        <taxon>Hexapoda</taxon>
        <taxon>Insecta</taxon>
        <taxon>Pterygota</taxon>
        <taxon>Neoptera</taxon>
        <taxon>Endopterygota</taxon>
        <taxon>Lepidoptera</taxon>
        <taxon>Glossata</taxon>
        <taxon>Ditrysia</taxon>
        <taxon>Papilionoidea</taxon>
        <taxon>Papilionidae</taxon>
        <taxon>Papilioninae</taxon>
        <taxon>Papilio</taxon>
    </lineage>
</organism>
<dbReference type="Proteomes" id="UP000053268">
    <property type="component" value="Unassembled WGS sequence"/>
</dbReference>
<dbReference type="AlphaFoldDB" id="A0A194PMS7"/>
<keyword evidence="2" id="KW-1185">Reference proteome</keyword>
<proteinExistence type="predicted"/>
<gene>
    <name evidence="1" type="ORF">RR46_05874</name>
</gene>
<name>A0A194PMS7_PAPXU</name>
<sequence>MPKIFIRGASRLSRAKRARASDRRVYPIVGAATPPAPVPPHPARRRRTLALETSTASVSFHSEHYRVGVGVGADMGVGACTLLRRVGSFVIECITSVES</sequence>
<dbReference type="EMBL" id="KQ459598">
    <property type="protein sequence ID" value="KPI94622.1"/>
    <property type="molecule type" value="Genomic_DNA"/>
</dbReference>
<protein>
    <submittedName>
        <fullName evidence="1">Uncharacterized protein</fullName>
    </submittedName>
</protein>
<accession>A0A194PMS7</accession>
<evidence type="ECO:0000313" key="1">
    <source>
        <dbReference type="EMBL" id="KPI94622.1"/>
    </source>
</evidence>
<reference evidence="1 2" key="1">
    <citation type="journal article" date="2015" name="Nat. Commun.">
        <title>Outbred genome sequencing and CRISPR/Cas9 gene editing in butterflies.</title>
        <authorList>
            <person name="Li X."/>
            <person name="Fan D."/>
            <person name="Zhang W."/>
            <person name="Liu G."/>
            <person name="Zhang L."/>
            <person name="Zhao L."/>
            <person name="Fang X."/>
            <person name="Chen L."/>
            <person name="Dong Y."/>
            <person name="Chen Y."/>
            <person name="Ding Y."/>
            <person name="Zhao R."/>
            <person name="Feng M."/>
            <person name="Zhu Y."/>
            <person name="Feng Y."/>
            <person name="Jiang X."/>
            <person name="Zhu D."/>
            <person name="Xiang H."/>
            <person name="Feng X."/>
            <person name="Li S."/>
            <person name="Wang J."/>
            <person name="Zhang G."/>
            <person name="Kronforst M.R."/>
            <person name="Wang W."/>
        </authorList>
    </citation>
    <scope>NUCLEOTIDE SEQUENCE [LARGE SCALE GENOMIC DNA]</scope>
    <source>
        <strain evidence="1">Ya'a_city_454_Px</strain>
        <tissue evidence="1">Whole body</tissue>
    </source>
</reference>
<evidence type="ECO:0000313" key="2">
    <source>
        <dbReference type="Proteomes" id="UP000053268"/>
    </source>
</evidence>